<sequence>WQHVQLLPPYPLPGSSSKITLRLSTPLDYVSISSLRLSVFKAVAPDVAELFVTRSREIISRRGSMGSRVVVAVLDGEVVGSGEVSTHE</sequence>
<protein>
    <submittedName>
        <fullName evidence="1">Uncharacterized protein</fullName>
    </submittedName>
</protein>
<comment type="caution">
    <text evidence="1">The sequence shown here is derived from an EMBL/GenBank/DDBJ whole genome shotgun (WGS) entry which is preliminary data.</text>
</comment>
<dbReference type="InterPro" id="IPR016181">
    <property type="entry name" value="Acyl_CoA_acyltransferase"/>
</dbReference>
<dbReference type="EMBL" id="BRXZ01003145">
    <property type="protein sequence ID" value="GMH48299.1"/>
    <property type="molecule type" value="Genomic_DNA"/>
</dbReference>
<gene>
    <name evidence="1" type="ORF">TrRE_jg882</name>
</gene>
<proteinExistence type="predicted"/>
<feature type="non-terminal residue" evidence="1">
    <location>
        <position position="1"/>
    </location>
</feature>
<dbReference type="Proteomes" id="UP001165082">
    <property type="component" value="Unassembled WGS sequence"/>
</dbReference>
<reference evidence="1" key="1">
    <citation type="submission" date="2022-07" db="EMBL/GenBank/DDBJ databases">
        <title>Genome analysis of Parmales, a sister group of diatoms, reveals the evolutionary specialization of diatoms from phago-mixotrophs to photoautotrophs.</title>
        <authorList>
            <person name="Ban H."/>
            <person name="Sato S."/>
            <person name="Yoshikawa S."/>
            <person name="Kazumasa Y."/>
            <person name="Nakamura Y."/>
            <person name="Ichinomiya M."/>
            <person name="Saitoh K."/>
            <person name="Sato N."/>
            <person name="Blanc-Mathieu R."/>
            <person name="Endo H."/>
            <person name="Kuwata A."/>
            <person name="Ogata H."/>
        </authorList>
    </citation>
    <scope>NUCLEOTIDE SEQUENCE</scope>
</reference>
<accession>A0A9W6Z6P0</accession>
<name>A0A9W6Z6P0_9STRA</name>
<keyword evidence="2" id="KW-1185">Reference proteome</keyword>
<evidence type="ECO:0000313" key="1">
    <source>
        <dbReference type="EMBL" id="GMH48299.1"/>
    </source>
</evidence>
<dbReference type="SUPFAM" id="SSF55729">
    <property type="entry name" value="Acyl-CoA N-acyltransferases (Nat)"/>
    <property type="match status" value="1"/>
</dbReference>
<evidence type="ECO:0000313" key="2">
    <source>
        <dbReference type="Proteomes" id="UP001165082"/>
    </source>
</evidence>
<organism evidence="1 2">
    <name type="scientific">Triparma retinervis</name>
    <dbReference type="NCBI Taxonomy" id="2557542"/>
    <lineage>
        <taxon>Eukaryota</taxon>
        <taxon>Sar</taxon>
        <taxon>Stramenopiles</taxon>
        <taxon>Ochrophyta</taxon>
        <taxon>Bolidophyceae</taxon>
        <taxon>Parmales</taxon>
        <taxon>Triparmaceae</taxon>
        <taxon>Triparma</taxon>
    </lineage>
</organism>
<dbReference type="AlphaFoldDB" id="A0A9W6Z6P0"/>
<feature type="non-terminal residue" evidence="1">
    <location>
        <position position="88"/>
    </location>
</feature>